<organism evidence="1 2">
    <name type="scientific">Shewanella japonica</name>
    <dbReference type="NCBI Taxonomy" id="93973"/>
    <lineage>
        <taxon>Bacteria</taxon>
        <taxon>Pseudomonadati</taxon>
        <taxon>Pseudomonadota</taxon>
        <taxon>Gammaproteobacteria</taxon>
        <taxon>Alteromonadales</taxon>
        <taxon>Shewanellaceae</taxon>
        <taxon>Shewanella</taxon>
    </lineage>
</organism>
<keyword evidence="2" id="KW-1185">Reference proteome</keyword>
<reference evidence="1 2" key="1">
    <citation type="submission" date="2017-03" db="EMBL/GenBank/DDBJ databases">
        <title>Genome sequencing of Shewanella japonica KCTC 22435.</title>
        <authorList>
            <person name="Kim K.M."/>
        </authorList>
    </citation>
    <scope>NUCLEOTIDE SEQUENCE [LARGE SCALE GENOMIC DNA]</scope>
    <source>
        <strain evidence="1 2">KCTC 22435</strain>
    </source>
</reference>
<protein>
    <recommendedName>
        <fullName evidence="3">NiFe hydrogenase</fullName>
    </recommendedName>
</protein>
<proteinExistence type="predicted"/>
<accession>A0ABM6JJ58</accession>
<evidence type="ECO:0008006" key="3">
    <source>
        <dbReference type="Google" id="ProtNLM"/>
    </source>
</evidence>
<dbReference type="Gene3D" id="3.30.420.40">
    <property type="match status" value="1"/>
</dbReference>
<dbReference type="EMBL" id="CP020472">
    <property type="protein sequence ID" value="ARD22298.1"/>
    <property type="molecule type" value="Genomic_DNA"/>
</dbReference>
<name>A0ABM6JJ58_9GAMM</name>
<sequence>MPKIRFNFFCNQPIALYAKLCNQYINDNRYFFTTIHQLHREQQFDVLHQYCIEVEAEENQLTVIADEIAERFLYSIWLERAEVIRITERIGSQEQILHSKLNQYFCHACSKPIADHTIPADISFACQQCHGENNLKPYEIGYSHHDIAQLTTKLIKGDTVELTSDLKASSMDQANGIRLSLLPLAAQQLDKKAWRQQICPQILATNPERISRYFHIAPHQVHALSSLEKPSITLLANKQPSESESRLSETHYQVCFADSRLLLQLSTHLRLQGIDWLYIDKQQDDLALSWVNLAWVANKTNAAEVNIPAPMPRHDIQTYDQYEATYLKETITCKSTLLPSGITSSPHVKIPDTVTPIAKVFSGFEAASCALHAGILANSFSASQYKANRRHINKQTATSAACIYLSNQHPSCVITQDTSAKHDCFLMMPDIAKSGASILAELDKNKHQISDKFRQKCSQRCQVIKSVSFSSHNTSNSLERFIAVVALFVLSEADIRAITPCNLTTVAETQPLTCKHIAQLAAKFHQLAQSYNGNNAPRIDFPLCAYNGANTSESQKRSINWQQTLSSVMSFMLADANPAIVAFGFFDSLADYLSNWMDHLDQEMGLDAVVLAGSDFRYSVLADRLCLRLGKNYPIVVNRLLDLDGANLAVGGLFLAKRRRY</sequence>
<evidence type="ECO:0000313" key="1">
    <source>
        <dbReference type="EMBL" id="ARD22298.1"/>
    </source>
</evidence>
<gene>
    <name evidence="1" type="ORF">SJ2017_1997</name>
</gene>
<dbReference type="Proteomes" id="UP000191820">
    <property type="component" value="Chromosome"/>
</dbReference>
<evidence type="ECO:0000313" key="2">
    <source>
        <dbReference type="Proteomes" id="UP000191820"/>
    </source>
</evidence>